<gene>
    <name evidence="1" type="ORF">EUX57_19180</name>
</gene>
<dbReference type="EMBL" id="SGFE01000041">
    <property type="protein sequence ID" value="RZI30077.1"/>
    <property type="molecule type" value="Genomic_DNA"/>
</dbReference>
<dbReference type="Proteomes" id="UP000293369">
    <property type="component" value="Unassembled WGS sequence"/>
</dbReference>
<protein>
    <submittedName>
        <fullName evidence="1">Uncharacterized protein</fullName>
    </submittedName>
</protein>
<organism evidence="1 2">
    <name type="scientific">Pseudomonas orientalis</name>
    <dbReference type="NCBI Taxonomy" id="76758"/>
    <lineage>
        <taxon>Bacteria</taxon>
        <taxon>Pseudomonadati</taxon>
        <taxon>Pseudomonadota</taxon>
        <taxon>Gammaproteobacteria</taxon>
        <taxon>Pseudomonadales</taxon>
        <taxon>Pseudomonadaceae</taxon>
        <taxon>Pseudomonas</taxon>
    </lineage>
</organism>
<evidence type="ECO:0000313" key="1">
    <source>
        <dbReference type="EMBL" id="RZI30077.1"/>
    </source>
</evidence>
<feature type="non-terminal residue" evidence="1">
    <location>
        <position position="61"/>
    </location>
</feature>
<dbReference type="AlphaFoldDB" id="A0A4Q7CXN2"/>
<evidence type="ECO:0000313" key="2">
    <source>
        <dbReference type="Proteomes" id="UP000293369"/>
    </source>
</evidence>
<sequence>MDSLQRTIELQCGRGLAPDGHTHLHTCVAPKRNHDAKRVALDLAFDLDLRRPVKPRWPNAG</sequence>
<name>A0A4Q7CXN2_9PSED</name>
<comment type="caution">
    <text evidence="1">The sequence shown here is derived from an EMBL/GenBank/DDBJ whole genome shotgun (WGS) entry which is preliminary data.</text>
</comment>
<accession>A0A4Q7CXN2</accession>
<proteinExistence type="predicted"/>
<reference evidence="1 2" key="1">
    <citation type="submission" date="2019-02" db="EMBL/GenBank/DDBJ databases">
        <title>Pseudomonas spp from wheat grain.</title>
        <authorList>
            <person name="Cho G.-S."/>
            <person name="Franz C.M.A.P."/>
        </authorList>
    </citation>
    <scope>NUCLEOTIDE SEQUENCE [LARGE SCALE GENOMIC DNA]</scope>
    <source>
        <strain evidence="1 2">133NRW</strain>
    </source>
</reference>